<feature type="signal peptide" evidence="1">
    <location>
        <begin position="1"/>
        <end position="17"/>
    </location>
</feature>
<evidence type="ECO:0000313" key="2">
    <source>
        <dbReference type="EMBL" id="KAF7683187.1"/>
    </source>
</evidence>
<organism evidence="2 3">
    <name type="scientific">Astathelohania contejeani</name>
    <dbReference type="NCBI Taxonomy" id="164912"/>
    <lineage>
        <taxon>Eukaryota</taxon>
        <taxon>Fungi</taxon>
        <taxon>Fungi incertae sedis</taxon>
        <taxon>Microsporidia</taxon>
        <taxon>Astathelohaniidae</taxon>
        <taxon>Astathelohania</taxon>
    </lineage>
</organism>
<dbReference type="SUPFAM" id="SSF50370">
    <property type="entry name" value="Ricin B-like lectins"/>
    <property type="match status" value="1"/>
</dbReference>
<keyword evidence="1" id="KW-0732">Signal</keyword>
<gene>
    <name evidence="2" type="ORF">TCON_1604</name>
</gene>
<keyword evidence="3" id="KW-1185">Reference proteome</keyword>
<protein>
    <recommendedName>
        <fullName evidence="4">Fibroblast growth factor</fullName>
    </recommendedName>
</protein>
<dbReference type="EMBL" id="SBIQ01000118">
    <property type="protein sequence ID" value="KAF7683187.1"/>
    <property type="molecule type" value="Genomic_DNA"/>
</dbReference>
<dbReference type="InterPro" id="IPR035992">
    <property type="entry name" value="Ricin_B-like_lectins"/>
</dbReference>
<comment type="caution">
    <text evidence="2">The sequence shown here is derived from an EMBL/GenBank/DDBJ whole genome shotgun (WGS) entry which is preliminary data.</text>
</comment>
<evidence type="ECO:0000256" key="1">
    <source>
        <dbReference type="SAM" id="SignalP"/>
    </source>
</evidence>
<proteinExistence type="predicted"/>
<name>A0ABQ7HYD2_9MICR</name>
<accession>A0ABQ7HYD2</accession>
<dbReference type="Proteomes" id="UP001516464">
    <property type="component" value="Unassembled WGS sequence"/>
</dbReference>
<evidence type="ECO:0008006" key="4">
    <source>
        <dbReference type="Google" id="ProtNLM"/>
    </source>
</evidence>
<reference evidence="2 3" key="1">
    <citation type="submission" date="2019-01" db="EMBL/GenBank/DDBJ databases">
        <title>Genomes sequencing and comparative genomics of infectious freshwater microsporidia, Cucumispora dikerogammari and Thelohania contejeani.</title>
        <authorList>
            <person name="Cormier A."/>
            <person name="Giraud I."/>
            <person name="Wattier R."/>
            <person name="Teixeira M."/>
            <person name="Grandjean F."/>
            <person name="Rigaud T."/>
            <person name="Cordaux R."/>
        </authorList>
    </citation>
    <scope>NUCLEOTIDE SEQUENCE [LARGE SCALE GENOMIC DNA]</scope>
    <source>
        <strain evidence="2">T1</strain>
        <tissue evidence="2">Spores</tissue>
    </source>
</reference>
<feature type="chain" id="PRO_5045906361" description="Fibroblast growth factor" evidence="1">
    <location>
        <begin position="18"/>
        <end position="248"/>
    </location>
</feature>
<sequence>MIKIILFILWVARGTEAGYFYSVDEHKFLTYDTKFDGRRIYTVKSKMPRSFGIKESGEGINLIIKALEIHKKKQVIDISKSSGYLITYAYHGGENQKFILATALHGMVKLYVGDKCVSIQQDSRFLKEENCNAYDVSPGQYFRWFPMAQKSVVRNLIGKKNNVRVLKDEKDLEDEYKYENSSYSDNISNTKKRKKKIDYSESDHNYSQNLEVSSTEDQEDGCISVIDKLEKELCTLERETLGYYMGLY</sequence>
<evidence type="ECO:0000313" key="3">
    <source>
        <dbReference type="Proteomes" id="UP001516464"/>
    </source>
</evidence>